<dbReference type="CDD" id="cd06261">
    <property type="entry name" value="TM_PBP2"/>
    <property type="match status" value="1"/>
</dbReference>
<protein>
    <submittedName>
        <fullName evidence="9">Sugar ABC transporter permease</fullName>
    </submittedName>
</protein>
<keyword evidence="6 7" id="KW-0472">Membrane</keyword>
<feature type="domain" description="ABC transmembrane type-1" evidence="8">
    <location>
        <begin position="83"/>
        <end position="293"/>
    </location>
</feature>
<evidence type="ECO:0000259" key="8">
    <source>
        <dbReference type="PROSITE" id="PS50928"/>
    </source>
</evidence>
<dbReference type="PROSITE" id="PS50928">
    <property type="entry name" value="ABC_TM1"/>
    <property type="match status" value="1"/>
</dbReference>
<dbReference type="InterPro" id="IPR051393">
    <property type="entry name" value="ABC_transporter_permease"/>
</dbReference>
<evidence type="ECO:0000256" key="5">
    <source>
        <dbReference type="ARBA" id="ARBA00022989"/>
    </source>
</evidence>
<feature type="transmembrane region" description="Helical" evidence="7">
    <location>
        <begin position="120"/>
        <end position="141"/>
    </location>
</feature>
<dbReference type="Gene3D" id="1.10.3720.10">
    <property type="entry name" value="MetI-like"/>
    <property type="match status" value="1"/>
</dbReference>
<dbReference type="GO" id="GO:0055085">
    <property type="term" value="P:transmembrane transport"/>
    <property type="evidence" value="ECO:0007669"/>
    <property type="project" value="InterPro"/>
</dbReference>
<dbReference type="OrthoDB" id="5174895at2"/>
<evidence type="ECO:0000313" key="10">
    <source>
        <dbReference type="Proteomes" id="UP000285970"/>
    </source>
</evidence>
<evidence type="ECO:0000313" key="9">
    <source>
        <dbReference type="EMBL" id="RWR23381.1"/>
    </source>
</evidence>
<dbReference type="SUPFAM" id="SSF161098">
    <property type="entry name" value="MetI-like"/>
    <property type="match status" value="1"/>
</dbReference>
<dbReference type="InterPro" id="IPR035906">
    <property type="entry name" value="MetI-like_sf"/>
</dbReference>
<feature type="transmembrane region" description="Helical" evidence="7">
    <location>
        <begin position="167"/>
        <end position="193"/>
    </location>
</feature>
<dbReference type="Pfam" id="PF00528">
    <property type="entry name" value="BPD_transp_1"/>
    <property type="match status" value="1"/>
</dbReference>
<feature type="transmembrane region" description="Helical" evidence="7">
    <location>
        <begin position="25"/>
        <end position="53"/>
    </location>
</feature>
<dbReference type="EMBL" id="RBZY01000001">
    <property type="protein sequence ID" value="RWR23381.1"/>
    <property type="molecule type" value="Genomic_DNA"/>
</dbReference>
<comment type="similarity">
    <text evidence="7">Belongs to the binding-protein-dependent transport system permease family.</text>
</comment>
<dbReference type="PANTHER" id="PTHR30193">
    <property type="entry name" value="ABC TRANSPORTER PERMEASE PROTEIN"/>
    <property type="match status" value="1"/>
</dbReference>
<name>A0A443JSC3_9MICO</name>
<evidence type="ECO:0000256" key="6">
    <source>
        <dbReference type="ARBA" id="ARBA00023136"/>
    </source>
</evidence>
<evidence type="ECO:0000256" key="3">
    <source>
        <dbReference type="ARBA" id="ARBA00022475"/>
    </source>
</evidence>
<keyword evidence="2 7" id="KW-0813">Transport</keyword>
<comment type="subcellular location">
    <subcellularLocation>
        <location evidence="1 7">Cell membrane</location>
        <topology evidence="1 7">Multi-pass membrane protein</topology>
    </subcellularLocation>
</comment>
<feature type="transmembrane region" description="Helical" evidence="7">
    <location>
        <begin position="272"/>
        <end position="294"/>
    </location>
</feature>
<feature type="transmembrane region" description="Helical" evidence="7">
    <location>
        <begin position="214"/>
        <end position="234"/>
    </location>
</feature>
<evidence type="ECO:0000256" key="2">
    <source>
        <dbReference type="ARBA" id="ARBA00022448"/>
    </source>
</evidence>
<sequence>MTTTTTIVTGGKAAARRSARRVEPIYYLFLIPTLVLFTLAITVPGLIGIFFSFTDSIGIGEWNFVGLTNYIAIFSDPAILQSYLFTFGFSIATVIVVNVAAFLLAVGLTARIRFTKALRTVFVIPMVISGIIIAYVFNFLFSNSMPQAGAALGIPWLESSLLANPDLAWLAIVIVTAWQAIPGTLLIYIAGLLSVPGDVYEAAGLDGAGKVQQLLRITLPLVAGYVLINVILGFKGFLNAYDIIVGLTGGGPGTATRSVAMSIIFGFNGGDYAYQMANAALFFIVAVAISLLQLSLTRGRNTLS</sequence>
<evidence type="ECO:0000256" key="1">
    <source>
        <dbReference type="ARBA" id="ARBA00004651"/>
    </source>
</evidence>
<feature type="transmembrane region" description="Helical" evidence="7">
    <location>
        <begin position="83"/>
        <end position="108"/>
    </location>
</feature>
<accession>A0A443JSC3</accession>
<dbReference type="RefSeq" id="WP_128216182.1">
    <property type="nucleotide sequence ID" value="NZ_RBZY01000001.1"/>
</dbReference>
<keyword evidence="3" id="KW-1003">Cell membrane</keyword>
<dbReference type="PANTHER" id="PTHR30193:SF37">
    <property type="entry name" value="INNER MEMBRANE ABC TRANSPORTER PERMEASE PROTEIN YCJO"/>
    <property type="match status" value="1"/>
</dbReference>
<dbReference type="AlphaFoldDB" id="A0A443JSC3"/>
<proteinExistence type="inferred from homology"/>
<dbReference type="Proteomes" id="UP000285970">
    <property type="component" value="Unassembled WGS sequence"/>
</dbReference>
<dbReference type="InterPro" id="IPR000515">
    <property type="entry name" value="MetI-like"/>
</dbReference>
<dbReference type="GO" id="GO:0005886">
    <property type="term" value="C:plasma membrane"/>
    <property type="evidence" value="ECO:0007669"/>
    <property type="project" value="UniProtKB-SubCell"/>
</dbReference>
<comment type="caution">
    <text evidence="9">The sequence shown here is derived from an EMBL/GenBank/DDBJ whole genome shotgun (WGS) entry which is preliminary data.</text>
</comment>
<evidence type="ECO:0000256" key="4">
    <source>
        <dbReference type="ARBA" id="ARBA00022692"/>
    </source>
</evidence>
<gene>
    <name evidence="9" type="ORF">D8Y23_00305</name>
</gene>
<reference evidence="9 10" key="1">
    <citation type="journal article" date="2018" name="Front. Microbiol.">
        <title>Novel Insights Into Bacterial Dimethylsulfoniopropionate Catabolism in the East China Sea.</title>
        <authorList>
            <person name="Liu J."/>
            <person name="Liu J."/>
            <person name="Zhang S.H."/>
            <person name="Liang J."/>
            <person name="Lin H."/>
            <person name="Song D."/>
            <person name="Yang G.P."/>
            <person name="Todd J.D."/>
            <person name="Zhang X.H."/>
        </authorList>
    </citation>
    <scope>NUCLEOTIDE SEQUENCE [LARGE SCALE GENOMIC DNA]</scope>
    <source>
        <strain evidence="9 10">ZYFD042</strain>
    </source>
</reference>
<keyword evidence="5 7" id="KW-1133">Transmembrane helix</keyword>
<evidence type="ECO:0000256" key="7">
    <source>
        <dbReference type="RuleBase" id="RU363032"/>
    </source>
</evidence>
<keyword evidence="4 7" id="KW-0812">Transmembrane</keyword>
<organism evidence="9 10">
    <name type="scientific">Microbacterium enclense</name>
    <dbReference type="NCBI Taxonomy" id="993073"/>
    <lineage>
        <taxon>Bacteria</taxon>
        <taxon>Bacillati</taxon>
        <taxon>Actinomycetota</taxon>
        <taxon>Actinomycetes</taxon>
        <taxon>Micrococcales</taxon>
        <taxon>Microbacteriaceae</taxon>
        <taxon>Microbacterium</taxon>
    </lineage>
</organism>